<dbReference type="SUPFAM" id="SSF48452">
    <property type="entry name" value="TPR-like"/>
    <property type="match status" value="2"/>
</dbReference>
<proteinExistence type="predicted"/>
<dbReference type="InterPro" id="IPR011990">
    <property type="entry name" value="TPR-like_helical_dom_sf"/>
</dbReference>
<dbReference type="InterPro" id="IPR027417">
    <property type="entry name" value="P-loop_NTPase"/>
</dbReference>
<organism evidence="2 3">
    <name type="scientific">Penicillium malachiteum</name>
    <dbReference type="NCBI Taxonomy" id="1324776"/>
    <lineage>
        <taxon>Eukaryota</taxon>
        <taxon>Fungi</taxon>
        <taxon>Dikarya</taxon>
        <taxon>Ascomycota</taxon>
        <taxon>Pezizomycotina</taxon>
        <taxon>Eurotiomycetes</taxon>
        <taxon>Eurotiomycetidae</taxon>
        <taxon>Eurotiales</taxon>
        <taxon>Aspergillaceae</taxon>
        <taxon>Penicillium</taxon>
    </lineage>
</organism>
<dbReference type="InterPro" id="IPR019734">
    <property type="entry name" value="TPR_rpt"/>
</dbReference>
<dbReference type="Pfam" id="PF13424">
    <property type="entry name" value="TPR_12"/>
    <property type="match status" value="1"/>
</dbReference>
<dbReference type="InterPro" id="IPR053137">
    <property type="entry name" value="NLR-like"/>
</dbReference>
<evidence type="ECO:0000256" key="1">
    <source>
        <dbReference type="SAM" id="MobiDB-lite"/>
    </source>
</evidence>
<evidence type="ECO:0000313" key="2">
    <source>
        <dbReference type="EMBL" id="KAJ5733685.1"/>
    </source>
</evidence>
<protein>
    <submittedName>
        <fullName evidence="2">TPR-like protein</fullName>
    </submittedName>
</protein>
<name>A0AAD6HS96_9EURO</name>
<reference evidence="2" key="2">
    <citation type="submission" date="2023-01" db="EMBL/GenBank/DDBJ databases">
        <authorList>
            <person name="Petersen C."/>
        </authorList>
    </citation>
    <scope>NUCLEOTIDE SEQUENCE</scope>
    <source>
        <strain evidence="2">IBT 17514</strain>
    </source>
</reference>
<dbReference type="PANTHER" id="PTHR46082:SF6">
    <property type="entry name" value="AAA+ ATPASE DOMAIN-CONTAINING PROTEIN-RELATED"/>
    <property type="match status" value="1"/>
</dbReference>
<comment type="caution">
    <text evidence="2">The sequence shown here is derived from an EMBL/GenBank/DDBJ whole genome shotgun (WGS) entry which is preliminary data.</text>
</comment>
<feature type="region of interest" description="Disordered" evidence="1">
    <location>
        <begin position="1"/>
        <end position="28"/>
    </location>
</feature>
<dbReference type="SUPFAM" id="SSF52540">
    <property type="entry name" value="P-loop containing nucleoside triphosphate hydrolases"/>
    <property type="match status" value="1"/>
</dbReference>
<reference evidence="2" key="1">
    <citation type="journal article" date="2023" name="IMA Fungus">
        <title>Comparative genomic study of the Penicillium genus elucidates a diverse pangenome and 15 lateral gene transfer events.</title>
        <authorList>
            <person name="Petersen C."/>
            <person name="Sorensen T."/>
            <person name="Nielsen M.R."/>
            <person name="Sondergaard T.E."/>
            <person name="Sorensen J.L."/>
            <person name="Fitzpatrick D.A."/>
            <person name="Frisvad J.C."/>
            <person name="Nielsen K.L."/>
        </authorList>
    </citation>
    <scope>NUCLEOTIDE SEQUENCE</scope>
    <source>
        <strain evidence="2">IBT 17514</strain>
    </source>
</reference>
<dbReference type="Pfam" id="PF13374">
    <property type="entry name" value="TPR_10"/>
    <property type="match status" value="2"/>
</dbReference>
<dbReference type="SMART" id="SM00028">
    <property type="entry name" value="TPR"/>
    <property type="match status" value="4"/>
</dbReference>
<evidence type="ECO:0000313" key="3">
    <source>
        <dbReference type="Proteomes" id="UP001215712"/>
    </source>
</evidence>
<accession>A0AAD6HS96</accession>
<dbReference type="AlphaFoldDB" id="A0AAD6HS96"/>
<dbReference type="PANTHER" id="PTHR46082">
    <property type="entry name" value="ATP/GTP-BINDING PROTEIN-RELATED"/>
    <property type="match status" value="1"/>
</dbReference>
<dbReference type="Proteomes" id="UP001215712">
    <property type="component" value="Unassembled WGS sequence"/>
</dbReference>
<sequence>MRRALKNLRSSTTREERSQKKGLTRNRPPLEVLYSAPDENDIEVDVIAVHGLGANVDWSWTWKDREGRSENHVNCLTDSNMLPSVIPRSRIMVYNYHSRWHANAPKTRLQACGEGLALLFADKSDDYDYLPKVTVGLIFLGSPFRGSKMQVYASIAAWSMIGAGSHGEILQDLTYDNSMLRDRLQYFCKIRERLAIPTSCFYELFKTDYGHKVGIRGYLKGMVVEEPSACIPGCERFPLQCDHFALNKFERPNDRSFLLVKGEIAKMARSSKDLIQQRNSGFSEYQWMVPFGRNRDFTGRESIVDQLCKQIDPTADAETCQRTAVLGLGGTGKTQVALELAYRLRARCSVFWVPAVDVGSFEKAYREIGTRLRVDGKWLLIIDNADDPKLFGKAVISNYLPFSLKGSILLTTRNQQVVQQSDISSKNTASLSGMTRAESTQFLEKLLGSQESDHASMDRLLDFLVDLPMAIKQAAAYMMQTQISVRDYLQFYQSNKTQARLMSFDFEDQYRYEQVGNAVSTTWLISFKNIERDNLLAADYLRSLCLLGEKEIPLTLIPHDEDELDVLEAIGLLRAYKLITSHKDVPVYDVHRLSTGMCTEVLEWINDEFPRPRHRNQAMWMSYLPHAESFVSTILSDVGLPDEPDLLLNMGRAYLELGKYNDAEVFCRRGLQAREKALGHKHRDMLADMNTLGIALQNNGKFEEAEAMHRRALQENEKLFGPEHPRTLTSINNLGICFERQGKLKETEAMHRRAFQAREKILGPEHPRTLTSVNNLGVVLESLGKLKEAEAMYQRAPSKRENIRARASRNIRNH</sequence>
<dbReference type="EMBL" id="JAQJAN010000003">
    <property type="protein sequence ID" value="KAJ5733685.1"/>
    <property type="molecule type" value="Genomic_DNA"/>
</dbReference>
<keyword evidence="3" id="KW-1185">Reference proteome</keyword>
<dbReference type="Gene3D" id="3.40.50.300">
    <property type="entry name" value="P-loop containing nucleotide triphosphate hydrolases"/>
    <property type="match status" value="1"/>
</dbReference>
<dbReference type="Gene3D" id="1.25.40.10">
    <property type="entry name" value="Tetratricopeptide repeat domain"/>
    <property type="match status" value="1"/>
</dbReference>
<gene>
    <name evidence="2" type="ORF">N7493_002471</name>
</gene>